<evidence type="ECO:0000313" key="2">
    <source>
        <dbReference type="Proteomes" id="UP000462014"/>
    </source>
</evidence>
<dbReference type="SUPFAM" id="SSF50118">
    <property type="entry name" value="Cell growth inhibitor/plasmid maintenance toxic component"/>
    <property type="match status" value="1"/>
</dbReference>
<dbReference type="AlphaFoldDB" id="A0A7K1SVN5"/>
<dbReference type="GO" id="GO:0003677">
    <property type="term" value="F:DNA binding"/>
    <property type="evidence" value="ECO:0007669"/>
    <property type="project" value="InterPro"/>
</dbReference>
<name>A0A7K1SVN5_9SPHI</name>
<dbReference type="RefSeq" id="WP_157565606.1">
    <property type="nucleotide sequence ID" value="NZ_WPIK01000005.1"/>
</dbReference>
<organism evidence="1 2">
    <name type="scientific">Mucilaginibacter arboris</name>
    <dbReference type="NCBI Taxonomy" id="2682090"/>
    <lineage>
        <taxon>Bacteria</taxon>
        <taxon>Pseudomonadati</taxon>
        <taxon>Bacteroidota</taxon>
        <taxon>Sphingobacteriia</taxon>
        <taxon>Sphingobacteriales</taxon>
        <taxon>Sphingobacteriaceae</taxon>
        <taxon>Mucilaginibacter</taxon>
    </lineage>
</organism>
<sequence>MVYQQGDVVLLPFPFTNQHGAKVRPGIVVSNSMVNNTSADVIIVQLTTQNPNNNVLAVEINNSHVAIPFKPPHNAQYVYCKKVLVIDNVLIIKKISRIAEKAKMEQILERIKSVFDIET</sequence>
<dbReference type="InterPro" id="IPR011067">
    <property type="entry name" value="Plasmid_toxin/cell-grow_inhib"/>
</dbReference>
<accession>A0A7K1SVN5</accession>
<dbReference type="EMBL" id="WPIK01000005">
    <property type="protein sequence ID" value="MVN21354.1"/>
    <property type="molecule type" value="Genomic_DNA"/>
</dbReference>
<comment type="caution">
    <text evidence="1">The sequence shown here is derived from an EMBL/GenBank/DDBJ whole genome shotgun (WGS) entry which is preliminary data.</text>
</comment>
<dbReference type="Gene3D" id="2.30.30.110">
    <property type="match status" value="1"/>
</dbReference>
<proteinExistence type="predicted"/>
<evidence type="ECO:0000313" key="1">
    <source>
        <dbReference type="EMBL" id="MVN21354.1"/>
    </source>
</evidence>
<reference evidence="1 2" key="1">
    <citation type="submission" date="2019-12" db="EMBL/GenBank/DDBJ databases">
        <title>Mucilaginibacter sp. HMF7410 genome sequencing and assembly.</title>
        <authorList>
            <person name="Kang H."/>
            <person name="Cha I."/>
            <person name="Kim H."/>
            <person name="Joh K."/>
        </authorList>
    </citation>
    <scope>NUCLEOTIDE SEQUENCE [LARGE SCALE GENOMIC DNA]</scope>
    <source>
        <strain evidence="1 2">HMF7410</strain>
    </source>
</reference>
<keyword evidence="2" id="KW-1185">Reference proteome</keyword>
<gene>
    <name evidence="1" type="ORF">GO621_07370</name>
</gene>
<protein>
    <recommendedName>
        <fullName evidence="3">Type II toxin-antitoxin system PemK/MazF family toxin</fullName>
    </recommendedName>
</protein>
<dbReference type="InterPro" id="IPR003477">
    <property type="entry name" value="PemK-like"/>
</dbReference>
<dbReference type="Pfam" id="PF02452">
    <property type="entry name" value="PemK_toxin"/>
    <property type="match status" value="1"/>
</dbReference>
<dbReference type="Proteomes" id="UP000462014">
    <property type="component" value="Unassembled WGS sequence"/>
</dbReference>
<evidence type="ECO:0008006" key="3">
    <source>
        <dbReference type="Google" id="ProtNLM"/>
    </source>
</evidence>